<keyword evidence="8" id="KW-1185">Reference proteome</keyword>
<feature type="signal peptide" evidence="6">
    <location>
        <begin position="1"/>
        <end position="20"/>
    </location>
</feature>
<comment type="similarity">
    <text evidence="1">Belongs to the peptidase S1C family.</text>
</comment>
<evidence type="ECO:0000256" key="1">
    <source>
        <dbReference type="ARBA" id="ARBA00010541"/>
    </source>
</evidence>
<dbReference type="HOGENOM" id="CLU_020120_2_0_1"/>
<evidence type="ECO:0000256" key="2">
    <source>
        <dbReference type="ARBA" id="ARBA00022670"/>
    </source>
</evidence>
<dbReference type="InterPro" id="IPR051201">
    <property type="entry name" value="Chloro_Bact_Ser_Proteases"/>
</dbReference>
<gene>
    <name evidence="7" type="ORF">PHATRDRAFT_49223</name>
</gene>
<dbReference type="InterPro" id="IPR001940">
    <property type="entry name" value="Peptidase_S1C"/>
</dbReference>
<dbReference type="Pfam" id="PF13365">
    <property type="entry name" value="Trypsin_2"/>
    <property type="match status" value="1"/>
</dbReference>
<reference evidence="8" key="2">
    <citation type="submission" date="2008-08" db="EMBL/GenBank/DDBJ databases">
        <authorList>
            <consortium name="Diatom Consortium"/>
            <person name="Grigoriev I."/>
            <person name="Grimwood J."/>
            <person name="Kuo A."/>
            <person name="Otillar R.P."/>
            <person name="Salamov A."/>
            <person name="Detter J.C."/>
            <person name="Lindquist E."/>
            <person name="Shapiro H."/>
            <person name="Lucas S."/>
            <person name="Glavina del Rio T."/>
            <person name="Pitluck S."/>
            <person name="Rokhsar D."/>
            <person name="Bowler C."/>
        </authorList>
    </citation>
    <scope>GENOME REANNOTATION</scope>
    <source>
        <strain evidence="8">CCAP 1055/1</strain>
    </source>
</reference>
<dbReference type="AlphaFoldDB" id="B7G9W1"/>
<keyword evidence="6" id="KW-0732">Signal</keyword>
<dbReference type="Proteomes" id="UP000000759">
    <property type="component" value="Chromosome 21"/>
</dbReference>
<dbReference type="SUPFAM" id="SSF50156">
    <property type="entry name" value="PDZ domain-like"/>
    <property type="match status" value="1"/>
</dbReference>
<keyword evidence="2" id="KW-0645">Protease</keyword>
<dbReference type="SUPFAM" id="SSF50494">
    <property type="entry name" value="Trypsin-like serine proteases"/>
    <property type="match status" value="1"/>
</dbReference>
<dbReference type="PRINTS" id="PR00834">
    <property type="entry name" value="PROTEASES2C"/>
</dbReference>
<evidence type="ECO:0000256" key="6">
    <source>
        <dbReference type="SAM" id="SignalP"/>
    </source>
</evidence>
<keyword evidence="3" id="KW-0378">Hydrolase</keyword>
<dbReference type="RefSeq" id="XP_002183960.1">
    <property type="nucleotide sequence ID" value="XM_002183924.1"/>
</dbReference>
<evidence type="ECO:0008006" key="9">
    <source>
        <dbReference type="Google" id="ProtNLM"/>
    </source>
</evidence>
<feature type="chain" id="PRO_5002855926" description="Serine protease" evidence="6">
    <location>
        <begin position="21"/>
        <end position="447"/>
    </location>
</feature>
<dbReference type="InParanoid" id="B7G9W1"/>
<accession>B7G9W1</accession>
<evidence type="ECO:0000256" key="3">
    <source>
        <dbReference type="ARBA" id="ARBA00022801"/>
    </source>
</evidence>
<evidence type="ECO:0000313" key="7">
    <source>
        <dbReference type="EMBL" id="EEC44629.1"/>
    </source>
</evidence>
<dbReference type="InterPro" id="IPR009003">
    <property type="entry name" value="Peptidase_S1_PA"/>
</dbReference>
<dbReference type="OrthoDB" id="4217619at2759"/>
<dbReference type="InterPro" id="IPR043504">
    <property type="entry name" value="Peptidase_S1_PA_chymotrypsin"/>
</dbReference>
<dbReference type="EMBL" id="CM000623">
    <property type="protein sequence ID" value="EEC44629.1"/>
    <property type="molecule type" value="Genomic_DNA"/>
</dbReference>
<organism evidence="7 8">
    <name type="scientific">Phaeodactylum tricornutum (strain CCAP 1055/1)</name>
    <dbReference type="NCBI Taxonomy" id="556484"/>
    <lineage>
        <taxon>Eukaryota</taxon>
        <taxon>Sar</taxon>
        <taxon>Stramenopiles</taxon>
        <taxon>Ochrophyta</taxon>
        <taxon>Bacillariophyta</taxon>
        <taxon>Bacillariophyceae</taxon>
        <taxon>Bacillariophycidae</taxon>
        <taxon>Naviculales</taxon>
        <taxon>Phaeodactylaceae</taxon>
        <taxon>Phaeodactylum</taxon>
    </lineage>
</organism>
<dbReference type="GeneID" id="7195690"/>
<dbReference type="PANTHER" id="PTHR43343">
    <property type="entry name" value="PEPTIDASE S12"/>
    <property type="match status" value="1"/>
</dbReference>
<feature type="region of interest" description="Disordered" evidence="5">
    <location>
        <begin position="90"/>
        <end position="116"/>
    </location>
</feature>
<dbReference type="Gene3D" id="2.40.10.10">
    <property type="entry name" value="Trypsin-like serine proteases"/>
    <property type="match status" value="2"/>
</dbReference>
<dbReference type="KEGG" id="pti:PHATRDRAFT_49223"/>
<dbReference type="GO" id="GO:0006508">
    <property type="term" value="P:proteolysis"/>
    <property type="evidence" value="ECO:0007669"/>
    <property type="project" value="UniProtKB-KW"/>
</dbReference>
<name>B7G9W1_PHATC</name>
<evidence type="ECO:0000256" key="5">
    <source>
        <dbReference type="SAM" id="MobiDB-lite"/>
    </source>
</evidence>
<dbReference type="PaxDb" id="2850-Phatr49223"/>
<evidence type="ECO:0000256" key="4">
    <source>
        <dbReference type="ARBA" id="ARBA00023026"/>
    </source>
</evidence>
<evidence type="ECO:0000313" key="8">
    <source>
        <dbReference type="Proteomes" id="UP000000759"/>
    </source>
</evidence>
<dbReference type="GO" id="GO:0004252">
    <property type="term" value="F:serine-type endopeptidase activity"/>
    <property type="evidence" value="ECO:0007669"/>
    <property type="project" value="InterPro"/>
</dbReference>
<reference evidence="7 8" key="1">
    <citation type="journal article" date="2008" name="Nature">
        <title>The Phaeodactylum genome reveals the evolutionary history of diatom genomes.</title>
        <authorList>
            <person name="Bowler C."/>
            <person name="Allen A.E."/>
            <person name="Badger J.H."/>
            <person name="Grimwood J."/>
            <person name="Jabbari K."/>
            <person name="Kuo A."/>
            <person name="Maheswari U."/>
            <person name="Martens C."/>
            <person name="Maumus F."/>
            <person name="Otillar R.P."/>
            <person name="Rayko E."/>
            <person name="Salamov A."/>
            <person name="Vandepoele K."/>
            <person name="Beszteri B."/>
            <person name="Gruber A."/>
            <person name="Heijde M."/>
            <person name="Katinka M."/>
            <person name="Mock T."/>
            <person name="Valentin K."/>
            <person name="Verret F."/>
            <person name="Berges J.A."/>
            <person name="Brownlee C."/>
            <person name="Cadoret J.P."/>
            <person name="Chiovitti A."/>
            <person name="Choi C.J."/>
            <person name="Coesel S."/>
            <person name="De Martino A."/>
            <person name="Detter J.C."/>
            <person name="Durkin C."/>
            <person name="Falciatore A."/>
            <person name="Fournet J."/>
            <person name="Haruta M."/>
            <person name="Huysman M.J."/>
            <person name="Jenkins B.D."/>
            <person name="Jiroutova K."/>
            <person name="Jorgensen R.E."/>
            <person name="Joubert Y."/>
            <person name="Kaplan A."/>
            <person name="Kroger N."/>
            <person name="Kroth P.G."/>
            <person name="La Roche J."/>
            <person name="Lindquist E."/>
            <person name="Lommer M."/>
            <person name="Martin-Jezequel V."/>
            <person name="Lopez P.J."/>
            <person name="Lucas S."/>
            <person name="Mangogna M."/>
            <person name="McGinnis K."/>
            <person name="Medlin L.K."/>
            <person name="Montsant A."/>
            <person name="Oudot-Le Secq M.P."/>
            <person name="Napoli C."/>
            <person name="Obornik M."/>
            <person name="Parker M.S."/>
            <person name="Petit J.L."/>
            <person name="Porcel B.M."/>
            <person name="Poulsen N."/>
            <person name="Robison M."/>
            <person name="Rychlewski L."/>
            <person name="Rynearson T.A."/>
            <person name="Schmutz J."/>
            <person name="Shapiro H."/>
            <person name="Siaut M."/>
            <person name="Stanley M."/>
            <person name="Sussman M.R."/>
            <person name="Taylor A.R."/>
            <person name="Vardi A."/>
            <person name="von Dassow P."/>
            <person name="Vyverman W."/>
            <person name="Willis A."/>
            <person name="Wyrwicz L.S."/>
            <person name="Rokhsar D.S."/>
            <person name="Weissenbach J."/>
            <person name="Armbrust E.V."/>
            <person name="Green B.R."/>
            <person name="Van de Peer Y."/>
            <person name="Grigoriev I.V."/>
        </authorList>
    </citation>
    <scope>NUCLEOTIDE SEQUENCE [LARGE SCALE GENOMIC DNA]</scope>
    <source>
        <strain evidence="7 8">CCAP 1055/1</strain>
    </source>
</reference>
<dbReference type="STRING" id="556484.B7G9W1"/>
<dbReference type="InterPro" id="IPR036034">
    <property type="entry name" value="PDZ_sf"/>
</dbReference>
<dbReference type="eggNOG" id="KOG1320">
    <property type="taxonomic scope" value="Eukaryota"/>
</dbReference>
<dbReference type="MEROPS" id="S01.103"/>
<sequence>MKAVISCASLILLSFLLVESQSFRPSAGTGVRPFSFRPHHSKCSSTQCLATISVPASEIEQNLSQDERVVVSVVRERGPSVAFVTSVLPDQRPSPQIRGRRRDNKTDDSFNLPPGRGLGSGSGFVVDQQGYLVTNYHVIERAYQLQRMSEIYESGLDRLAQNVTNITGLAFRTVNTTLQQILNPTTLRAPLPKVYVRINSKTDYQLCQIVDVHPALDVAVLKIVTPKETSPWLAPMSFGASSDLLVGQGLIAIGNPFGLDNTVTTGVVSALNRELRTRGNDGMVSPPIRNCIQTDCAINPGNSGGPLLNLKGEVVGVNTAIVTTSGSSAGIGFAVPSDEVKDVVERMIRTDRVKKGTQYQAWLGLAIVKATSNCTLGSKNWVAKVMRKSPAAEAGVQAIRVFEQDASVQYGDAVDLDTRVPGEKVALTLEDSSGDRRVVYITLGTRP</sequence>
<keyword evidence="4" id="KW-0843">Virulence</keyword>
<proteinExistence type="inferred from homology"/>
<protein>
    <recommendedName>
        <fullName evidence="9">Serine protease</fullName>
    </recommendedName>
</protein>
<dbReference type="PANTHER" id="PTHR43343:SF3">
    <property type="entry name" value="PROTEASE DO-LIKE 8, CHLOROPLASTIC"/>
    <property type="match status" value="1"/>
</dbReference>